<dbReference type="EMBL" id="CP013344">
    <property type="protein sequence ID" value="AMU91460.1"/>
    <property type="molecule type" value="Genomic_DNA"/>
</dbReference>
<dbReference type="AlphaFoldDB" id="A0AAC9FGM1"/>
<feature type="domain" description="Spore coat protein U/FanG" evidence="2">
    <location>
        <begin position="192"/>
        <end position="327"/>
    </location>
</feature>
<organism evidence="3 4">
    <name type="scientific">Sphingopyxis macrogoltabida</name>
    <name type="common">Sphingomonas macrogoltabidus</name>
    <dbReference type="NCBI Taxonomy" id="33050"/>
    <lineage>
        <taxon>Bacteria</taxon>
        <taxon>Pseudomonadati</taxon>
        <taxon>Pseudomonadota</taxon>
        <taxon>Alphaproteobacteria</taxon>
        <taxon>Sphingomonadales</taxon>
        <taxon>Sphingomonadaceae</taxon>
        <taxon>Sphingopyxis</taxon>
    </lineage>
</organism>
<feature type="signal peptide" evidence="1">
    <location>
        <begin position="1"/>
        <end position="26"/>
    </location>
</feature>
<name>A0AAC9FGM1_SPHMC</name>
<dbReference type="KEGG" id="smaz:LH19_20260"/>
<evidence type="ECO:0000256" key="1">
    <source>
        <dbReference type="SAM" id="SignalP"/>
    </source>
</evidence>
<evidence type="ECO:0000313" key="3">
    <source>
        <dbReference type="EMBL" id="AMU91460.1"/>
    </source>
</evidence>
<evidence type="ECO:0000313" key="4">
    <source>
        <dbReference type="Proteomes" id="UP000076088"/>
    </source>
</evidence>
<dbReference type="Proteomes" id="UP000076088">
    <property type="component" value="Chromosome"/>
</dbReference>
<dbReference type="RefSeq" id="WP_054731511.1">
    <property type="nucleotide sequence ID" value="NZ_CP009429.1"/>
</dbReference>
<dbReference type="Pfam" id="PF05229">
    <property type="entry name" value="SCPU"/>
    <property type="match status" value="2"/>
</dbReference>
<dbReference type="InterPro" id="IPR007893">
    <property type="entry name" value="Spore_coat_U/FanG"/>
</dbReference>
<reference evidence="3 4" key="2">
    <citation type="journal article" date="2016" name="Genome Announc.">
        <title>Complete Genome Sequence of Sphingopyxis macrogoltabida Strain 203N (NBRC 111659), a Polyethylene Glycol Degrader.</title>
        <authorList>
            <person name="Ohtsubo Y."/>
            <person name="Nonoyama S."/>
            <person name="Nagata Y."/>
            <person name="Numata M."/>
            <person name="Tsuchikane K."/>
            <person name="Hosoyama A."/>
            <person name="Yamazoe A."/>
            <person name="Tsuda M."/>
            <person name="Fujita N."/>
            <person name="Kawai F."/>
        </authorList>
    </citation>
    <scope>NUCLEOTIDE SEQUENCE [LARGE SCALE GENOMIC DNA]</scope>
    <source>
        <strain evidence="3 4">203N</strain>
    </source>
</reference>
<sequence>MPTLTRLSGASLLFAAAIMAPEAASACTTATTNTNLGSFSSYTIASTPQQGSGLAGLQCDILLAALTTHYIGLRVEASTFRLTGPTGQTIPYTASLTSGGTPLAVGNVLDLSSLSLVSLLSGTNNSVPIYFRTSAAAGLRAGTYSGFIDLRWYYSVCSLGVAVCLAYSSSPGFVRPLIGPATVWGTGVPVRVNVQLTVQNDCIITAPNVAFGSAPLAGAFNPVTRTILIRCSAGAVYTVGLDDGNNALSGVRRMRSGTNYLRYELYKTATSADRWGAVGAARRSSASADTNAGIYDSTTTQGYSYRAAILPGQITPPAGSYSDTIRIDVTF</sequence>
<proteinExistence type="predicted"/>
<dbReference type="PANTHER" id="PTHR37089">
    <property type="entry name" value="PROTEIN U-RELATED"/>
    <property type="match status" value="1"/>
</dbReference>
<gene>
    <name evidence="3" type="ORF">ATM17_20805</name>
</gene>
<reference evidence="4" key="1">
    <citation type="submission" date="2015-11" db="EMBL/GenBank/DDBJ databases">
        <title>Complete genome sequence of a polyethylene-glycol degrader Sphingopyxis macrogoltabida 203N (NBRC 111659).</title>
        <authorList>
            <person name="Yoshiyuki O."/>
            <person name="Shouta N."/>
            <person name="Nagata Y."/>
            <person name="Numata M."/>
            <person name="Tsuchikane K."/>
            <person name="Hosoyama A."/>
            <person name="Yamazoe A."/>
            <person name="Tsuda M."/>
            <person name="Fujita N."/>
            <person name="Kawai F."/>
        </authorList>
    </citation>
    <scope>NUCLEOTIDE SEQUENCE [LARGE SCALE GENOMIC DNA]</scope>
    <source>
        <strain evidence="4">203N</strain>
    </source>
</reference>
<keyword evidence="1" id="KW-0732">Signal</keyword>
<protein>
    <recommendedName>
        <fullName evidence="2">Spore coat protein U/FanG domain-containing protein</fullName>
    </recommendedName>
</protein>
<dbReference type="PANTHER" id="PTHR37089:SF1">
    <property type="entry name" value="MEMBRANE PROTEIN"/>
    <property type="match status" value="1"/>
</dbReference>
<dbReference type="SMART" id="SM00972">
    <property type="entry name" value="SCPU"/>
    <property type="match status" value="2"/>
</dbReference>
<feature type="domain" description="Spore coat protein U/FanG" evidence="2">
    <location>
        <begin position="21"/>
        <end position="147"/>
    </location>
</feature>
<keyword evidence="4" id="KW-1185">Reference proteome</keyword>
<feature type="chain" id="PRO_5042142405" description="Spore coat protein U/FanG domain-containing protein" evidence="1">
    <location>
        <begin position="27"/>
        <end position="331"/>
    </location>
</feature>
<accession>A0AAC9FGM1</accession>
<evidence type="ECO:0000259" key="2">
    <source>
        <dbReference type="Pfam" id="PF05229"/>
    </source>
</evidence>
<dbReference type="InterPro" id="IPR053167">
    <property type="entry name" value="Spore_coat_component"/>
</dbReference>